<comment type="caution">
    <text evidence="1">The sequence shown here is derived from an EMBL/GenBank/DDBJ whole genome shotgun (WGS) entry which is preliminary data.</text>
</comment>
<name>D3BQR5_HETP5</name>
<gene>
    <name evidence="1" type="ORF">PPL_10251</name>
</gene>
<evidence type="ECO:0000313" key="1">
    <source>
        <dbReference type="EMBL" id="EFA76485.1"/>
    </source>
</evidence>
<protein>
    <submittedName>
        <fullName evidence="1">Uncharacterized protein</fullName>
    </submittedName>
</protein>
<sequence>MYGNMGQSSEDTVVRCVVEFVDERIGVGRPQVPRQYVIEFLDFLIGKSIDVHVVGELRECVAFDYGHLDSKQS</sequence>
<proteinExistence type="predicted"/>
<dbReference type="EMBL" id="ADBJ01000047">
    <property type="protein sequence ID" value="EFA76485.1"/>
    <property type="molecule type" value="Genomic_DNA"/>
</dbReference>
<organism evidence="1 2">
    <name type="scientific">Heterostelium pallidum (strain ATCC 26659 / Pp 5 / PN500)</name>
    <name type="common">Cellular slime mold</name>
    <name type="synonym">Polysphondylium pallidum</name>
    <dbReference type="NCBI Taxonomy" id="670386"/>
    <lineage>
        <taxon>Eukaryota</taxon>
        <taxon>Amoebozoa</taxon>
        <taxon>Evosea</taxon>
        <taxon>Eumycetozoa</taxon>
        <taxon>Dictyostelia</taxon>
        <taxon>Acytosteliales</taxon>
        <taxon>Acytosteliaceae</taxon>
        <taxon>Heterostelium</taxon>
    </lineage>
</organism>
<dbReference type="Proteomes" id="UP000001396">
    <property type="component" value="Unassembled WGS sequence"/>
</dbReference>
<reference evidence="1 2" key="1">
    <citation type="journal article" date="2011" name="Genome Res.">
        <title>Phylogeny-wide analysis of social amoeba genomes highlights ancient origins for complex intercellular communication.</title>
        <authorList>
            <person name="Heidel A.J."/>
            <person name="Lawal H.M."/>
            <person name="Felder M."/>
            <person name="Schilde C."/>
            <person name="Helps N.R."/>
            <person name="Tunggal B."/>
            <person name="Rivero F."/>
            <person name="John U."/>
            <person name="Schleicher M."/>
            <person name="Eichinger L."/>
            <person name="Platzer M."/>
            <person name="Noegel A.A."/>
            <person name="Schaap P."/>
            <person name="Gloeckner G."/>
        </authorList>
    </citation>
    <scope>NUCLEOTIDE SEQUENCE [LARGE SCALE GENOMIC DNA]</scope>
    <source>
        <strain evidence="2">ATCC 26659 / Pp 5 / PN500</strain>
    </source>
</reference>
<evidence type="ECO:0000313" key="2">
    <source>
        <dbReference type="Proteomes" id="UP000001396"/>
    </source>
</evidence>
<dbReference type="InParanoid" id="D3BQR5"/>
<dbReference type="RefSeq" id="XP_020428617.1">
    <property type="nucleotide sequence ID" value="XM_020581032.1"/>
</dbReference>
<dbReference type="AlphaFoldDB" id="D3BQR5"/>
<dbReference type="GeneID" id="31365722"/>
<accession>D3BQR5</accession>
<keyword evidence="2" id="KW-1185">Reference proteome</keyword>